<comment type="caution">
    <text evidence="2">The sequence shown here is derived from an EMBL/GenBank/DDBJ whole genome shotgun (WGS) entry which is preliminary data.</text>
</comment>
<feature type="region of interest" description="Disordered" evidence="1">
    <location>
        <begin position="19"/>
        <end position="54"/>
    </location>
</feature>
<feature type="compositionally biased region" description="Basic and acidic residues" evidence="1">
    <location>
        <begin position="21"/>
        <end position="33"/>
    </location>
</feature>
<proteinExistence type="predicted"/>
<name>A0AAW1CUA4_9HEMI</name>
<keyword evidence="3" id="KW-1185">Reference proteome</keyword>
<dbReference type="EMBL" id="JAPXFL010000009">
    <property type="protein sequence ID" value="KAK9502016.1"/>
    <property type="molecule type" value="Genomic_DNA"/>
</dbReference>
<organism evidence="2 3">
    <name type="scientific">Rhynocoris fuscipes</name>
    <dbReference type="NCBI Taxonomy" id="488301"/>
    <lineage>
        <taxon>Eukaryota</taxon>
        <taxon>Metazoa</taxon>
        <taxon>Ecdysozoa</taxon>
        <taxon>Arthropoda</taxon>
        <taxon>Hexapoda</taxon>
        <taxon>Insecta</taxon>
        <taxon>Pterygota</taxon>
        <taxon>Neoptera</taxon>
        <taxon>Paraneoptera</taxon>
        <taxon>Hemiptera</taxon>
        <taxon>Heteroptera</taxon>
        <taxon>Panheteroptera</taxon>
        <taxon>Cimicomorpha</taxon>
        <taxon>Reduviidae</taxon>
        <taxon>Harpactorinae</taxon>
        <taxon>Harpactorini</taxon>
        <taxon>Rhynocoris</taxon>
    </lineage>
</organism>
<feature type="compositionally biased region" description="Basic and acidic residues" evidence="1">
    <location>
        <begin position="95"/>
        <end position="105"/>
    </location>
</feature>
<sequence length="105" mass="12320">MRQNRRADRRRNEYVEAEEVNEVRMAKGRRDNGGQEEVNEERRTKERKDSGGKKRCTARIILACKRLRLPRDVFLEGRTGFGHSSIFSDVQASEARTKLNKRELD</sequence>
<evidence type="ECO:0000256" key="1">
    <source>
        <dbReference type="SAM" id="MobiDB-lite"/>
    </source>
</evidence>
<evidence type="ECO:0000313" key="2">
    <source>
        <dbReference type="EMBL" id="KAK9502016.1"/>
    </source>
</evidence>
<reference evidence="2 3" key="1">
    <citation type="submission" date="2022-12" db="EMBL/GenBank/DDBJ databases">
        <title>Chromosome-level genome assembly of true bugs.</title>
        <authorList>
            <person name="Ma L."/>
            <person name="Li H."/>
        </authorList>
    </citation>
    <scope>NUCLEOTIDE SEQUENCE [LARGE SCALE GENOMIC DNA]</scope>
    <source>
        <strain evidence="2">Lab_2022b</strain>
    </source>
</reference>
<feature type="region of interest" description="Disordered" evidence="1">
    <location>
        <begin position="86"/>
        <end position="105"/>
    </location>
</feature>
<accession>A0AAW1CUA4</accession>
<evidence type="ECO:0000313" key="3">
    <source>
        <dbReference type="Proteomes" id="UP001461498"/>
    </source>
</evidence>
<feature type="compositionally biased region" description="Basic and acidic residues" evidence="1">
    <location>
        <begin position="40"/>
        <end position="52"/>
    </location>
</feature>
<dbReference type="Proteomes" id="UP001461498">
    <property type="component" value="Unassembled WGS sequence"/>
</dbReference>
<gene>
    <name evidence="2" type="ORF">O3M35_012627</name>
</gene>
<protein>
    <submittedName>
        <fullName evidence="2">Uncharacterized protein</fullName>
    </submittedName>
</protein>
<dbReference type="AlphaFoldDB" id="A0AAW1CUA4"/>